<dbReference type="OrthoDB" id="9775035at2"/>
<evidence type="ECO:0000256" key="3">
    <source>
        <dbReference type="ARBA" id="ARBA00022676"/>
    </source>
</evidence>
<comment type="subcellular location">
    <subcellularLocation>
        <location evidence="1">Cell membrane</location>
        <topology evidence="1">Multi-pass membrane protein</topology>
    </subcellularLocation>
</comment>
<dbReference type="RefSeq" id="WP_008277575.1">
    <property type="nucleotide sequence ID" value="NZ_AAXW01000047.1"/>
</dbReference>
<proteinExistence type="predicted"/>
<evidence type="ECO:0000256" key="8">
    <source>
        <dbReference type="SAM" id="Phobius"/>
    </source>
</evidence>
<evidence type="ECO:0000256" key="5">
    <source>
        <dbReference type="ARBA" id="ARBA00022692"/>
    </source>
</evidence>
<feature type="transmembrane region" description="Helical" evidence="8">
    <location>
        <begin position="170"/>
        <end position="190"/>
    </location>
</feature>
<dbReference type="eggNOG" id="COG1807">
    <property type="taxonomic scope" value="Bacteria"/>
</dbReference>
<evidence type="ECO:0000313" key="11">
    <source>
        <dbReference type="Proteomes" id="UP000003781"/>
    </source>
</evidence>
<evidence type="ECO:0000256" key="4">
    <source>
        <dbReference type="ARBA" id="ARBA00022679"/>
    </source>
</evidence>
<feature type="transmembrane region" description="Helical" evidence="8">
    <location>
        <begin position="142"/>
        <end position="163"/>
    </location>
</feature>
<dbReference type="EMBL" id="AAXW01000047">
    <property type="protein sequence ID" value="EAZ89330.1"/>
    <property type="molecule type" value="Genomic_DNA"/>
</dbReference>
<organism evidence="10 11">
    <name type="scientific">Crocosphaera chwakensis CCY0110</name>
    <dbReference type="NCBI Taxonomy" id="391612"/>
    <lineage>
        <taxon>Bacteria</taxon>
        <taxon>Bacillati</taxon>
        <taxon>Cyanobacteriota</taxon>
        <taxon>Cyanophyceae</taxon>
        <taxon>Oscillatoriophycideae</taxon>
        <taxon>Chroococcales</taxon>
        <taxon>Aphanothecaceae</taxon>
        <taxon>Crocosphaera</taxon>
        <taxon>Crocosphaera chwakensis</taxon>
    </lineage>
</organism>
<gene>
    <name evidence="10" type="ORF">CY0110_20510</name>
</gene>
<dbReference type="PANTHER" id="PTHR33908">
    <property type="entry name" value="MANNOSYLTRANSFERASE YKCB-RELATED"/>
    <property type="match status" value="1"/>
</dbReference>
<feature type="transmembrane region" description="Helical" evidence="8">
    <location>
        <begin position="252"/>
        <end position="272"/>
    </location>
</feature>
<evidence type="ECO:0000256" key="6">
    <source>
        <dbReference type="ARBA" id="ARBA00022989"/>
    </source>
</evidence>
<keyword evidence="5 8" id="KW-0812">Transmembrane</keyword>
<feature type="transmembrane region" description="Helical" evidence="8">
    <location>
        <begin position="302"/>
        <end position="322"/>
    </location>
</feature>
<dbReference type="Proteomes" id="UP000003781">
    <property type="component" value="Unassembled WGS sequence"/>
</dbReference>
<feature type="domain" description="Glycosyltransferase RgtA/B/C/D-like" evidence="9">
    <location>
        <begin position="82"/>
        <end position="267"/>
    </location>
</feature>
<protein>
    <submittedName>
        <fullName evidence="10">Glycosyl transferase, family 39</fullName>
    </submittedName>
</protein>
<dbReference type="AlphaFoldDB" id="A3IW19"/>
<feature type="transmembrane region" description="Helical" evidence="8">
    <location>
        <begin position="343"/>
        <end position="360"/>
    </location>
</feature>
<name>A3IW19_9CHRO</name>
<keyword evidence="2" id="KW-1003">Cell membrane</keyword>
<sequence length="612" mass="69486">MNKIIIENKKNKTIIAWKKDPKVLWLFSALWLFFISFIAFIANLGSIGLMDKTEPMFVEAARQMVITGDWVTPYWNGETRFDKPPLTYWLVGLSFQLFGMNEWGARIPSALAAIAVVILGFYTLKNFGFSRAKETTKTPTKLWFSAWIGAGIIALNPFWIAWGRTGVSDMFLSSGIGLALLSFFLGYGYSETSSKSYLGLSISRWWYIGYWVFMALGVLAKGPVALILPGLTVIVFLLYVGRFIEVVKETPWVLGITSFLIISVPWFILVTLEHGQEYISTFFGLHNVQRFTSVVSRHPGAWYYYLPVIMVGLLPWSIYLPLAIAKLRFWERRKWINSARSTHLGIFCLSWFLVVLIFFSSSVTKLAGYVLPLIPAAAIIIALFWSEQVETKSEESSGIWSFLFLLSGIANVGILTGLAVASFASPQLIGEDAMMPQFKELLQASNLGIKAGIIWSSAAFSCLLFLLFRHYRRWLWVANLLGFLAFFSWVGLPVAKIVDNQRQLPLRELSTIVKTERQPEERLAFLGFMRPTLVFYTQEVVDSVTEADIDNGPALDYFQQIDSPDTVLIISEQKYLNKLGLDKSDYTLIQQEGVYKLLRVNKQTVIERYKNH</sequence>
<keyword evidence="11" id="KW-1185">Reference proteome</keyword>
<keyword evidence="6 8" id="KW-1133">Transmembrane helix</keyword>
<feature type="transmembrane region" description="Helical" evidence="8">
    <location>
        <begin position="366"/>
        <end position="386"/>
    </location>
</feature>
<comment type="caution">
    <text evidence="10">The sequence shown here is derived from an EMBL/GenBank/DDBJ whole genome shotgun (WGS) entry which is preliminary data.</text>
</comment>
<keyword evidence="3" id="KW-0328">Glycosyltransferase</keyword>
<dbReference type="Pfam" id="PF13231">
    <property type="entry name" value="PMT_2"/>
    <property type="match status" value="1"/>
</dbReference>
<feature type="transmembrane region" description="Helical" evidence="8">
    <location>
        <begin position="444"/>
        <end position="467"/>
    </location>
</feature>
<evidence type="ECO:0000256" key="1">
    <source>
        <dbReference type="ARBA" id="ARBA00004651"/>
    </source>
</evidence>
<feature type="transmembrane region" description="Helical" evidence="8">
    <location>
        <begin position="210"/>
        <end position="240"/>
    </location>
</feature>
<evidence type="ECO:0000313" key="10">
    <source>
        <dbReference type="EMBL" id="EAZ89330.1"/>
    </source>
</evidence>
<dbReference type="PANTHER" id="PTHR33908:SF3">
    <property type="entry name" value="UNDECAPRENYL PHOSPHATE-ALPHA-4-AMINO-4-DEOXY-L-ARABINOSE ARABINOSYL TRANSFERASE"/>
    <property type="match status" value="1"/>
</dbReference>
<evidence type="ECO:0000256" key="7">
    <source>
        <dbReference type="ARBA" id="ARBA00023136"/>
    </source>
</evidence>
<dbReference type="GO" id="GO:0010041">
    <property type="term" value="P:response to iron(III) ion"/>
    <property type="evidence" value="ECO:0007669"/>
    <property type="project" value="TreeGrafter"/>
</dbReference>
<evidence type="ECO:0000256" key="2">
    <source>
        <dbReference type="ARBA" id="ARBA00022475"/>
    </source>
</evidence>
<dbReference type="GO" id="GO:0009103">
    <property type="term" value="P:lipopolysaccharide biosynthetic process"/>
    <property type="evidence" value="ECO:0007669"/>
    <property type="project" value="UniProtKB-ARBA"/>
</dbReference>
<reference evidence="10 11" key="1">
    <citation type="submission" date="2007-03" db="EMBL/GenBank/DDBJ databases">
        <authorList>
            <person name="Stal L."/>
            <person name="Ferriera S."/>
            <person name="Johnson J."/>
            <person name="Kravitz S."/>
            <person name="Beeson K."/>
            <person name="Sutton G."/>
            <person name="Rogers Y.-H."/>
            <person name="Friedman R."/>
            <person name="Frazier M."/>
            <person name="Venter J.C."/>
        </authorList>
    </citation>
    <scope>NUCLEOTIDE SEQUENCE [LARGE SCALE GENOMIC DNA]</scope>
    <source>
        <strain evidence="10 11">CCY0110</strain>
    </source>
</reference>
<dbReference type="InterPro" id="IPR038731">
    <property type="entry name" value="RgtA/B/C-like"/>
</dbReference>
<dbReference type="GO" id="GO:0005886">
    <property type="term" value="C:plasma membrane"/>
    <property type="evidence" value="ECO:0007669"/>
    <property type="project" value="UniProtKB-SubCell"/>
</dbReference>
<feature type="transmembrane region" description="Helical" evidence="8">
    <location>
        <begin position="103"/>
        <end position="122"/>
    </location>
</feature>
<accession>A3IW19</accession>
<keyword evidence="7 8" id="KW-0472">Membrane</keyword>
<dbReference type="GO" id="GO:0016763">
    <property type="term" value="F:pentosyltransferase activity"/>
    <property type="evidence" value="ECO:0007669"/>
    <property type="project" value="TreeGrafter"/>
</dbReference>
<dbReference type="InterPro" id="IPR050297">
    <property type="entry name" value="LipidA_mod_glycosyltrf_83"/>
</dbReference>
<feature type="transmembrane region" description="Helical" evidence="8">
    <location>
        <begin position="23"/>
        <end position="42"/>
    </location>
</feature>
<keyword evidence="4 10" id="KW-0808">Transferase</keyword>
<feature type="transmembrane region" description="Helical" evidence="8">
    <location>
        <begin position="398"/>
        <end position="424"/>
    </location>
</feature>
<evidence type="ECO:0000259" key="9">
    <source>
        <dbReference type="Pfam" id="PF13231"/>
    </source>
</evidence>
<feature type="transmembrane region" description="Helical" evidence="8">
    <location>
        <begin position="474"/>
        <end position="492"/>
    </location>
</feature>